<evidence type="ECO:0000313" key="1">
    <source>
        <dbReference type="EMBL" id="KAK7851212.1"/>
    </source>
</evidence>
<evidence type="ECO:0000313" key="2">
    <source>
        <dbReference type="Proteomes" id="UP000237347"/>
    </source>
</evidence>
<proteinExistence type="predicted"/>
<dbReference type="InterPro" id="IPR016159">
    <property type="entry name" value="Cullin_repeat-like_dom_sf"/>
</dbReference>
<name>A0AAW0LJK2_QUESU</name>
<accession>A0AAW0LJK2</accession>
<keyword evidence="2" id="KW-1185">Reference proteome</keyword>
<dbReference type="SUPFAM" id="SSF74788">
    <property type="entry name" value="Cullin repeat-like"/>
    <property type="match status" value="1"/>
</dbReference>
<dbReference type="AlphaFoldDB" id="A0AAW0LJK2"/>
<reference evidence="1 2" key="1">
    <citation type="journal article" date="2018" name="Sci. Data">
        <title>The draft genome sequence of cork oak.</title>
        <authorList>
            <person name="Ramos A.M."/>
            <person name="Usie A."/>
            <person name="Barbosa P."/>
            <person name="Barros P.M."/>
            <person name="Capote T."/>
            <person name="Chaves I."/>
            <person name="Simoes F."/>
            <person name="Abreu I."/>
            <person name="Carrasquinho I."/>
            <person name="Faro C."/>
            <person name="Guimaraes J.B."/>
            <person name="Mendonca D."/>
            <person name="Nobrega F."/>
            <person name="Rodrigues L."/>
            <person name="Saibo N.J.M."/>
            <person name="Varela M.C."/>
            <person name="Egas C."/>
            <person name="Matos J."/>
            <person name="Miguel C.M."/>
            <person name="Oliveira M.M."/>
            <person name="Ricardo C.P."/>
            <person name="Goncalves S."/>
        </authorList>
    </citation>
    <scope>NUCLEOTIDE SEQUENCE [LARGE SCALE GENOMIC DNA]</scope>
    <source>
        <strain evidence="2">cv. HL8</strain>
    </source>
</reference>
<gene>
    <name evidence="1" type="ORF">CFP56_042731</name>
</gene>
<dbReference type="Gramene" id="rna-CFP56_47248">
    <property type="protein sequence ID" value="cds-POF11988.1"/>
    <property type="gene ID" value="gene-CFP56_47248"/>
</dbReference>
<protein>
    <submittedName>
        <fullName evidence="1">Uncharacterized protein</fullName>
    </submittedName>
</protein>
<comment type="caution">
    <text evidence="1">The sequence shown here is derived from an EMBL/GenBank/DDBJ whole genome shotgun (WGS) entry which is preliminary data.</text>
</comment>
<organism evidence="1 2">
    <name type="scientific">Quercus suber</name>
    <name type="common">Cork oak</name>
    <dbReference type="NCBI Taxonomy" id="58331"/>
    <lineage>
        <taxon>Eukaryota</taxon>
        <taxon>Viridiplantae</taxon>
        <taxon>Streptophyta</taxon>
        <taxon>Embryophyta</taxon>
        <taxon>Tracheophyta</taxon>
        <taxon>Spermatophyta</taxon>
        <taxon>Magnoliopsida</taxon>
        <taxon>eudicotyledons</taxon>
        <taxon>Gunneridae</taxon>
        <taxon>Pentapetalae</taxon>
        <taxon>rosids</taxon>
        <taxon>fabids</taxon>
        <taxon>Fagales</taxon>
        <taxon>Fagaceae</taxon>
        <taxon>Quercus</taxon>
    </lineage>
</organism>
<dbReference type="Pfam" id="PF20669">
    <property type="entry name" value="Exo70_N"/>
    <property type="match status" value="1"/>
</dbReference>
<dbReference type="EMBL" id="PKMF04000090">
    <property type="protein sequence ID" value="KAK7851212.1"/>
    <property type="molecule type" value="Genomic_DNA"/>
</dbReference>
<sequence length="158" mass="17891">MLLILSSFDNQLLNIMTLIDGDDALKSEEDRFALVEKVILRWDPSSEGLRRSLNWEDSGDEADEYLSAIDEILNLMDELSVRSDSEIVDQAYSAIQHAMSWLEDEFRHVLIWNIVLDTERLYGSIRWSSLLFPVNDARIIAGEDDMSVVVSGFSSGCG</sequence>
<dbReference type="Proteomes" id="UP000237347">
    <property type="component" value="Unassembled WGS sequence"/>
</dbReference>